<dbReference type="PANTHER" id="PTHR18952:SF274">
    <property type="entry name" value="ALPHA-CARBONIC ANHYDRASE DOMAIN-CONTAINING PROTEIN"/>
    <property type="match status" value="1"/>
</dbReference>
<dbReference type="PROSITE" id="PS51257">
    <property type="entry name" value="PROKAR_LIPOPROTEIN"/>
    <property type="match status" value="1"/>
</dbReference>
<dbReference type="Gene3D" id="3.10.200.10">
    <property type="entry name" value="Alpha carbonic anhydrase"/>
    <property type="match status" value="1"/>
</dbReference>
<feature type="signal peptide" evidence="1">
    <location>
        <begin position="1"/>
        <end position="17"/>
    </location>
</feature>
<dbReference type="Pfam" id="PF00194">
    <property type="entry name" value="Carb_anhydrase"/>
    <property type="match status" value="1"/>
</dbReference>
<name>A0AB34L454_9PEZI</name>
<feature type="chain" id="PRO_5044268880" description="Alpha-carbonic anhydrase domain-containing protein" evidence="1">
    <location>
        <begin position="18"/>
        <end position="272"/>
    </location>
</feature>
<dbReference type="Proteomes" id="UP000803884">
    <property type="component" value="Unassembled WGS sequence"/>
</dbReference>
<reference evidence="3 4" key="1">
    <citation type="journal article" date="2020" name="Microbiol. Resour. Announc.">
        <title>Draft Genome Sequence of a Cladosporium Species Isolated from the Mesophotic Ascidian Didemnum maculosum.</title>
        <authorList>
            <person name="Gioti A."/>
            <person name="Siaperas R."/>
            <person name="Nikolaivits E."/>
            <person name="Le Goff G."/>
            <person name="Ouazzani J."/>
            <person name="Kotoulas G."/>
            <person name="Topakas E."/>
        </authorList>
    </citation>
    <scope>NUCLEOTIDE SEQUENCE [LARGE SCALE GENOMIC DNA]</scope>
    <source>
        <strain evidence="3 4">TM138-S3</strain>
    </source>
</reference>
<dbReference type="SUPFAM" id="SSF51069">
    <property type="entry name" value="Carbonic anhydrase"/>
    <property type="match status" value="1"/>
</dbReference>
<dbReference type="RefSeq" id="XP_069233630.1">
    <property type="nucleotide sequence ID" value="XM_069369509.1"/>
</dbReference>
<dbReference type="CDD" id="cd03124">
    <property type="entry name" value="alpha_CA_prokaryotic_like"/>
    <property type="match status" value="1"/>
</dbReference>
<evidence type="ECO:0000313" key="3">
    <source>
        <dbReference type="EMBL" id="KAL1590525.1"/>
    </source>
</evidence>
<evidence type="ECO:0000256" key="1">
    <source>
        <dbReference type="SAM" id="SignalP"/>
    </source>
</evidence>
<dbReference type="PANTHER" id="PTHR18952">
    <property type="entry name" value="CARBONIC ANHYDRASE"/>
    <property type="match status" value="1"/>
</dbReference>
<sequence>MIRSALILSALTSSVLACAKHDNHHYPETPHKKRAEAGESRDWEYATSYDWGSLNLDYELCHTGAHQVPIALTPENGPATSHKPSFNYAGSHDGNFYNWGFGPAFTISHEEGNYTGNPSLTYDNTTVYLTGWHIHTPAEHTVAAHRAKAELHLVHVDAEGNPAAVLGIRMEPGTSNSTFLEQLPTPMIHWNETDSEEHLNMNLGLALEDVENLDEYWTYDGSLTTPPCSEGIRWFMARRNLFTGLEQMRAVLRASRFGARTTQQIWMHNVNG</sequence>
<dbReference type="GO" id="GO:0008270">
    <property type="term" value="F:zinc ion binding"/>
    <property type="evidence" value="ECO:0007669"/>
    <property type="project" value="InterPro"/>
</dbReference>
<keyword evidence="1" id="KW-0732">Signal</keyword>
<dbReference type="InterPro" id="IPR036398">
    <property type="entry name" value="CA_dom_sf"/>
</dbReference>
<evidence type="ECO:0000313" key="4">
    <source>
        <dbReference type="Proteomes" id="UP000803884"/>
    </source>
</evidence>
<keyword evidence="4" id="KW-1185">Reference proteome</keyword>
<dbReference type="GeneID" id="96002347"/>
<organism evidence="3 4">
    <name type="scientific">Cladosporium halotolerans</name>
    <dbReference type="NCBI Taxonomy" id="1052096"/>
    <lineage>
        <taxon>Eukaryota</taxon>
        <taxon>Fungi</taxon>
        <taxon>Dikarya</taxon>
        <taxon>Ascomycota</taxon>
        <taxon>Pezizomycotina</taxon>
        <taxon>Dothideomycetes</taxon>
        <taxon>Dothideomycetidae</taxon>
        <taxon>Cladosporiales</taxon>
        <taxon>Cladosporiaceae</taxon>
        <taxon>Cladosporium</taxon>
    </lineage>
</organism>
<dbReference type="InterPro" id="IPR023561">
    <property type="entry name" value="Carbonic_anhydrase_a-class"/>
</dbReference>
<dbReference type="EMBL" id="JAAQHG020000002">
    <property type="protein sequence ID" value="KAL1590525.1"/>
    <property type="molecule type" value="Genomic_DNA"/>
</dbReference>
<evidence type="ECO:0000259" key="2">
    <source>
        <dbReference type="PROSITE" id="PS51144"/>
    </source>
</evidence>
<dbReference type="SMART" id="SM01057">
    <property type="entry name" value="Carb_anhydrase"/>
    <property type="match status" value="1"/>
</dbReference>
<dbReference type="AlphaFoldDB" id="A0AB34L454"/>
<protein>
    <recommendedName>
        <fullName evidence="2">Alpha-carbonic anhydrase domain-containing protein</fullName>
    </recommendedName>
</protein>
<accession>A0AB34L454</accession>
<gene>
    <name evidence="3" type="ORF">WHR41_00903</name>
</gene>
<proteinExistence type="predicted"/>
<feature type="domain" description="Alpha-carbonic anhydrase" evidence="2">
    <location>
        <begin position="41"/>
        <end position="272"/>
    </location>
</feature>
<comment type="caution">
    <text evidence="3">The sequence shown here is derived from an EMBL/GenBank/DDBJ whole genome shotgun (WGS) entry which is preliminary data.</text>
</comment>
<dbReference type="PROSITE" id="PS51144">
    <property type="entry name" value="ALPHA_CA_2"/>
    <property type="match status" value="1"/>
</dbReference>
<dbReference type="GO" id="GO:0004089">
    <property type="term" value="F:carbonate dehydratase activity"/>
    <property type="evidence" value="ECO:0007669"/>
    <property type="project" value="InterPro"/>
</dbReference>
<dbReference type="InterPro" id="IPR001148">
    <property type="entry name" value="CA_dom"/>
</dbReference>
<dbReference type="InterPro" id="IPR041891">
    <property type="entry name" value="Alpha_CA_prokaryot-like"/>
</dbReference>